<dbReference type="EMBL" id="BT123395">
    <property type="protein sequence ID" value="ADE76717.1"/>
    <property type="molecule type" value="mRNA"/>
</dbReference>
<reference evidence="3" key="1">
    <citation type="submission" date="2010-04" db="EMBL/GenBank/DDBJ databases">
        <authorList>
            <person name="Reid K.E."/>
            <person name="Liao N."/>
            <person name="Chan S."/>
            <person name="Docking R."/>
            <person name="Taylor G."/>
            <person name="Moore R."/>
            <person name="Mayo M."/>
            <person name="Munro S."/>
            <person name="King J."/>
            <person name="Yanchuk A."/>
            <person name="Holt R."/>
            <person name="Jones S."/>
            <person name="Marra M."/>
            <person name="Ritland C.E."/>
            <person name="Ritland K."/>
            <person name="Bohlmann J."/>
        </authorList>
    </citation>
    <scope>NUCLEOTIDE SEQUENCE</scope>
    <source>
        <tissue evidence="3">Bud</tissue>
    </source>
</reference>
<protein>
    <submittedName>
        <fullName evidence="3">Uncharacterized protein</fullName>
    </submittedName>
</protein>
<proteinExistence type="evidence at transcript level"/>
<dbReference type="AlphaFoldDB" id="D5AAZ8"/>
<organism evidence="3">
    <name type="scientific">Picea sitchensis</name>
    <name type="common">Sitka spruce</name>
    <name type="synonym">Pinus sitchensis</name>
    <dbReference type="NCBI Taxonomy" id="3332"/>
    <lineage>
        <taxon>Eukaryota</taxon>
        <taxon>Viridiplantae</taxon>
        <taxon>Streptophyta</taxon>
        <taxon>Embryophyta</taxon>
        <taxon>Tracheophyta</taxon>
        <taxon>Spermatophyta</taxon>
        <taxon>Pinopsida</taxon>
        <taxon>Pinidae</taxon>
        <taxon>Conifers I</taxon>
        <taxon>Pinales</taxon>
        <taxon>Pinaceae</taxon>
        <taxon>Picea</taxon>
    </lineage>
</organism>
<feature type="coiled-coil region" evidence="1">
    <location>
        <begin position="100"/>
        <end position="134"/>
    </location>
</feature>
<feature type="region of interest" description="Disordered" evidence="2">
    <location>
        <begin position="1"/>
        <end position="81"/>
    </location>
</feature>
<accession>D5AAZ8</accession>
<keyword evidence="1" id="KW-0175">Coiled coil</keyword>
<sequence length="147" mass="16326">MQDQNMFIDDDASKSKMPRRKLLSQTTSGAQFQAHNEVGQEEALKMSKTSKKSQKSGNSKKKGDSSRSPSNGLPEYSPLTKSANEYRALRHKYLILEEEGSSLGDELKQVESEVKNLEEEKLALLDELVVLEGLVERPGSESPAENV</sequence>
<dbReference type="PANTHER" id="PTHR37740:SF1">
    <property type="entry name" value="OS02G0193500 PROTEIN"/>
    <property type="match status" value="1"/>
</dbReference>
<evidence type="ECO:0000256" key="1">
    <source>
        <dbReference type="SAM" id="Coils"/>
    </source>
</evidence>
<name>D5AAZ8_PICSI</name>
<feature type="compositionally biased region" description="Basic residues" evidence="2">
    <location>
        <begin position="48"/>
        <end position="60"/>
    </location>
</feature>
<evidence type="ECO:0000313" key="3">
    <source>
        <dbReference type="EMBL" id="ADE76717.1"/>
    </source>
</evidence>
<feature type="compositionally biased region" description="Polar residues" evidence="2">
    <location>
        <begin position="23"/>
        <end position="34"/>
    </location>
</feature>
<dbReference type="PANTHER" id="PTHR37740">
    <property type="entry name" value="OS02G0193500 PROTEIN"/>
    <property type="match status" value="1"/>
</dbReference>
<evidence type="ECO:0000256" key="2">
    <source>
        <dbReference type="SAM" id="MobiDB-lite"/>
    </source>
</evidence>